<name>A0A7C8M312_9PLEO</name>
<feature type="compositionally biased region" description="Acidic residues" evidence="1">
    <location>
        <begin position="411"/>
        <end position="457"/>
    </location>
</feature>
<accession>A0A7C8M312</accession>
<evidence type="ECO:0000256" key="1">
    <source>
        <dbReference type="SAM" id="MobiDB-lite"/>
    </source>
</evidence>
<feature type="region of interest" description="Disordered" evidence="1">
    <location>
        <begin position="408"/>
        <end position="487"/>
    </location>
</feature>
<dbReference type="AlphaFoldDB" id="A0A7C8M312"/>
<dbReference type="EMBL" id="JAADJZ010000030">
    <property type="protein sequence ID" value="KAF2866015.1"/>
    <property type="molecule type" value="Genomic_DNA"/>
</dbReference>
<dbReference type="OrthoDB" id="3798487at2759"/>
<dbReference type="Proteomes" id="UP000481861">
    <property type="component" value="Unassembled WGS sequence"/>
</dbReference>
<keyword evidence="3" id="KW-1185">Reference proteome</keyword>
<proteinExistence type="predicted"/>
<comment type="caution">
    <text evidence="2">The sequence shown here is derived from an EMBL/GenBank/DDBJ whole genome shotgun (WGS) entry which is preliminary data.</text>
</comment>
<sequence>MPTPAIPASTLFDEKDIKLYVRWQRSNPGLPQERYGTLPTAFEYQEYMYWRDHLRWSHLPRVAGLNFIGLNEVLAATGREQNPAYNRFTQATTCHHPLHPAHPVVIAAGKSTEHDDQLIALLCPFCMIQVHLDLLNALEKRFIILGGPWKSEPGVDVQQYSRTNASCHRAKLDLIKTVYNFEAWAEAECMWENLHLDQDVDVVKQFDARQALKLWRGENINPALLEGEASSQLTLVADTGKEATPVSNKGKKSRKVSFQFGTPEDTKHRSNALFSRSCPTYDPASTHSCPDTDGWYDTSFLRDYHYSIRQCRILCMDQDTVLPYITYHDLNSGPDRGENVHVERLIGLVEGWLANESAHDRSLWQQYLARSGGMFVVQKQDETNGDDFDWFTIVETLAGTTLEEHARNVGDLDEEDEAKEAEEEAAASPEDLIEDVDGWDQDSLASEDEDEEPDEEDTVTKTSMGVTVVESEDVEMRDASGIASEVD</sequence>
<evidence type="ECO:0000313" key="3">
    <source>
        <dbReference type="Proteomes" id="UP000481861"/>
    </source>
</evidence>
<organism evidence="2 3">
    <name type="scientific">Massariosphaeria phaeospora</name>
    <dbReference type="NCBI Taxonomy" id="100035"/>
    <lineage>
        <taxon>Eukaryota</taxon>
        <taxon>Fungi</taxon>
        <taxon>Dikarya</taxon>
        <taxon>Ascomycota</taxon>
        <taxon>Pezizomycotina</taxon>
        <taxon>Dothideomycetes</taxon>
        <taxon>Pleosporomycetidae</taxon>
        <taxon>Pleosporales</taxon>
        <taxon>Pleosporales incertae sedis</taxon>
        <taxon>Massariosphaeria</taxon>
    </lineage>
</organism>
<evidence type="ECO:0000313" key="2">
    <source>
        <dbReference type="EMBL" id="KAF2866015.1"/>
    </source>
</evidence>
<gene>
    <name evidence="2" type="ORF">BDV95DRAFT_245254</name>
</gene>
<protein>
    <submittedName>
        <fullName evidence="2">Uncharacterized protein</fullName>
    </submittedName>
</protein>
<reference evidence="2 3" key="1">
    <citation type="submission" date="2020-01" db="EMBL/GenBank/DDBJ databases">
        <authorList>
            <consortium name="DOE Joint Genome Institute"/>
            <person name="Haridas S."/>
            <person name="Albert R."/>
            <person name="Binder M."/>
            <person name="Bloem J."/>
            <person name="Labutti K."/>
            <person name="Salamov A."/>
            <person name="Andreopoulos B."/>
            <person name="Baker S.E."/>
            <person name="Barry K."/>
            <person name="Bills G."/>
            <person name="Bluhm B.H."/>
            <person name="Cannon C."/>
            <person name="Castanera R."/>
            <person name="Culley D.E."/>
            <person name="Daum C."/>
            <person name="Ezra D."/>
            <person name="Gonzalez J.B."/>
            <person name="Henrissat B."/>
            <person name="Kuo A."/>
            <person name="Liang C."/>
            <person name="Lipzen A."/>
            <person name="Lutzoni F."/>
            <person name="Magnuson J."/>
            <person name="Mondo S."/>
            <person name="Nolan M."/>
            <person name="Ohm R."/>
            <person name="Pangilinan J."/>
            <person name="Park H.-J.H."/>
            <person name="Ramirez L."/>
            <person name="Alfaro M."/>
            <person name="Sun H."/>
            <person name="Tritt A."/>
            <person name="Yoshinaga Y."/>
            <person name="Zwiers L.-H.L."/>
            <person name="Turgeon B.G."/>
            <person name="Goodwin S.B."/>
            <person name="Spatafora J.W."/>
            <person name="Crous P.W."/>
            <person name="Grigoriev I.V."/>
        </authorList>
    </citation>
    <scope>NUCLEOTIDE SEQUENCE [LARGE SCALE GENOMIC DNA]</scope>
    <source>
        <strain evidence="2 3">CBS 611.86</strain>
    </source>
</reference>